<evidence type="ECO:0000256" key="2">
    <source>
        <dbReference type="ARBA" id="ARBA00022475"/>
    </source>
</evidence>
<organism evidence="6 7">
    <name type="scientific">Platanthera guangdongensis</name>
    <dbReference type="NCBI Taxonomy" id="2320717"/>
    <lineage>
        <taxon>Eukaryota</taxon>
        <taxon>Viridiplantae</taxon>
        <taxon>Streptophyta</taxon>
        <taxon>Embryophyta</taxon>
        <taxon>Tracheophyta</taxon>
        <taxon>Spermatophyta</taxon>
        <taxon>Magnoliopsida</taxon>
        <taxon>Liliopsida</taxon>
        <taxon>Asparagales</taxon>
        <taxon>Orchidaceae</taxon>
        <taxon>Orchidoideae</taxon>
        <taxon>Orchideae</taxon>
        <taxon>Orchidinae</taxon>
        <taxon>Platanthera</taxon>
    </lineage>
</organism>
<dbReference type="PANTHER" id="PTHR35129">
    <property type="entry name" value="GUANINE NUCLEOTIDE-BINDING PROTEIN SUBUNIT GAMMA 1"/>
    <property type="match status" value="1"/>
</dbReference>
<keyword evidence="4" id="KW-0807">Transducer</keyword>
<dbReference type="InterPro" id="IPR045878">
    <property type="entry name" value="GG1/2"/>
</dbReference>
<evidence type="ECO:0000256" key="3">
    <source>
        <dbReference type="ARBA" id="ARBA00023136"/>
    </source>
</evidence>
<evidence type="ECO:0000313" key="7">
    <source>
        <dbReference type="Proteomes" id="UP001412067"/>
    </source>
</evidence>
<keyword evidence="7" id="KW-1185">Reference proteome</keyword>
<keyword evidence="5" id="KW-0175">Coiled coil</keyword>
<evidence type="ECO:0000313" key="6">
    <source>
        <dbReference type="EMBL" id="KAK8961376.1"/>
    </source>
</evidence>
<sequence length="105" mass="11258">MQANGEAAAAALTLTAAAIGGSPTVSQDTRGKHRIFAELKHLEQEARFLEEELDKLNRIENVSASLQLLLHRIENSPDPLLPITSGPTIYVVGSVVRTASGLAWL</sequence>
<keyword evidence="2" id="KW-1003">Cell membrane</keyword>
<evidence type="ECO:0000256" key="5">
    <source>
        <dbReference type="SAM" id="Coils"/>
    </source>
</evidence>
<keyword evidence="3" id="KW-0472">Membrane</keyword>
<name>A0ABR2MBR5_9ASPA</name>
<comment type="subcellular location">
    <subcellularLocation>
        <location evidence="1">Cell membrane</location>
    </subcellularLocation>
</comment>
<accession>A0ABR2MBR5</accession>
<dbReference type="EMBL" id="JBBWWR010000009">
    <property type="protein sequence ID" value="KAK8961376.1"/>
    <property type="molecule type" value="Genomic_DNA"/>
</dbReference>
<evidence type="ECO:0000256" key="4">
    <source>
        <dbReference type="ARBA" id="ARBA00023224"/>
    </source>
</evidence>
<gene>
    <name evidence="6" type="primary">GG2</name>
    <name evidence="6" type="ORF">KSP40_PGU005218</name>
</gene>
<proteinExistence type="predicted"/>
<comment type="caution">
    <text evidence="6">The sequence shown here is derived from an EMBL/GenBank/DDBJ whole genome shotgun (WGS) entry which is preliminary data.</text>
</comment>
<dbReference type="Proteomes" id="UP001412067">
    <property type="component" value="Unassembled WGS sequence"/>
</dbReference>
<reference evidence="6 7" key="1">
    <citation type="journal article" date="2022" name="Nat. Plants">
        <title>Genomes of leafy and leafless Platanthera orchids illuminate the evolution of mycoheterotrophy.</title>
        <authorList>
            <person name="Li M.H."/>
            <person name="Liu K.W."/>
            <person name="Li Z."/>
            <person name="Lu H.C."/>
            <person name="Ye Q.L."/>
            <person name="Zhang D."/>
            <person name="Wang J.Y."/>
            <person name="Li Y.F."/>
            <person name="Zhong Z.M."/>
            <person name="Liu X."/>
            <person name="Yu X."/>
            <person name="Liu D.K."/>
            <person name="Tu X.D."/>
            <person name="Liu B."/>
            <person name="Hao Y."/>
            <person name="Liao X.Y."/>
            <person name="Jiang Y.T."/>
            <person name="Sun W.H."/>
            <person name="Chen J."/>
            <person name="Chen Y.Q."/>
            <person name="Ai Y."/>
            <person name="Zhai J.W."/>
            <person name="Wu S.S."/>
            <person name="Zhou Z."/>
            <person name="Hsiao Y.Y."/>
            <person name="Wu W.L."/>
            <person name="Chen Y.Y."/>
            <person name="Lin Y.F."/>
            <person name="Hsu J.L."/>
            <person name="Li C.Y."/>
            <person name="Wang Z.W."/>
            <person name="Zhao X."/>
            <person name="Zhong W.Y."/>
            <person name="Ma X.K."/>
            <person name="Ma L."/>
            <person name="Huang J."/>
            <person name="Chen G.Z."/>
            <person name="Huang M.Z."/>
            <person name="Huang L."/>
            <person name="Peng D.H."/>
            <person name="Luo Y.B."/>
            <person name="Zou S.Q."/>
            <person name="Chen S.P."/>
            <person name="Lan S."/>
            <person name="Tsai W.C."/>
            <person name="Van de Peer Y."/>
            <person name="Liu Z.J."/>
        </authorList>
    </citation>
    <scope>NUCLEOTIDE SEQUENCE [LARGE SCALE GENOMIC DNA]</scope>
    <source>
        <strain evidence="6">Lor288</strain>
    </source>
</reference>
<protein>
    <submittedName>
        <fullName evidence="6">Guanine nucleotide-binding protein subunit gamma 2</fullName>
    </submittedName>
</protein>
<feature type="coiled-coil region" evidence="5">
    <location>
        <begin position="32"/>
        <end position="59"/>
    </location>
</feature>
<evidence type="ECO:0000256" key="1">
    <source>
        <dbReference type="ARBA" id="ARBA00004236"/>
    </source>
</evidence>
<dbReference type="PANTHER" id="PTHR35129:SF1">
    <property type="entry name" value="GUANINE NUCLEOTIDE-BINDING PROTEIN SUBUNIT GAMMA 1"/>
    <property type="match status" value="1"/>
</dbReference>